<dbReference type="Pfam" id="PF08041">
    <property type="entry name" value="PetM"/>
    <property type="match status" value="1"/>
</dbReference>
<dbReference type="SUPFAM" id="SSF103441">
    <property type="entry name" value="PetM subunit of the cytochrome b6f complex"/>
    <property type="match status" value="1"/>
</dbReference>
<comment type="subcellular location">
    <subcellularLocation>
        <location evidence="1">Membrane</location>
        <topology evidence="1">Single-pass membrane protein</topology>
    </subcellularLocation>
</comment>
<keyword evidence="6 7" id="KW-0472">Membrane</keyword>
<dbReference type="AlphaFoldDB" id="A0A7S2Z4P0"/>
<dbReference type="InterPro" id="IPR012595">
    <property type="entry name" value="PetM_cyt_b6/f_cplx_su7"/>
</dbReference>
<evidence type="ECO:0000256" key="6">
    <source>
        <dbReference type="ARBA" id="ARBA00023136"/>
    </source>
</evidence>
<dbReference type="GO" id="GO:0016020">
    <property type="term" value="C:membrane"/>
    <property type="evidence" value="ECO:0007669"/>
    <property type="project" value="UniProtKB-SubCell"/>
</dbReference>
<dbReference type="HAMAP" id="MF_00396">
    <property type="entry name" value="Cytb6_f_PetM"/>
    <property type="match status" value="1"/>
</dbReference>
<evidence type="ECO:0000256" key="3">
    <source>
        <dbReference type="ARBA" id="ARBA00022692"/>
    </source>
</evidence>
<keyword evidence="3 7" id="KW-0812">Transmembrane</keyword>
<gene>
    <name evidence="8" type="ORF">CLAU1311_LOCUS5765</name>
</gene>
<dbReference type="EMBL" id="HBHU01008862">
    <property type="protein sequence ID" value="CAE0022162.1"/>
    <property type="molecule type" value="Transcribed_RNA"/>
</dbReference>
<sequence length="105" mass="11159">MLANAVAMNHAARSATVVRPRATASLKLARPSVSSSRPTLRRKVESRGVVTNSMINELALLAEVPESQVDEIFKVAGVMFAVTLVGLALGFVLLRVESLVEGAED</sequence>
<evidence type="ECO:0000256" key="1">
    <source>
        <dbReference type="ARBA" id="ARBA00004167"/>
    </source>
</evidence>
<keyword evidence="5 7" id="KW-1133">Transmembrane helix</keyword>
<evidence type="ECO:0000313" key="8">
    <source>
        <dbReference type="EMBL" id="CAE0022162.1"/>
    </source>
</evidence>
<evidence type="ECO:0000256" key="5">
    <source>
        <dbReference type="ARBA" id="ARBA00022989"/>
    </source>
</evidence>
<proteinExistence type="inferred from homology"/>
<reference evidence="8" key="1">
    <citation type="submission" date="2021-01" db="EMBL/GenBank/DDBJ databases">
        <authorList>
            <person name="Corre E."/>
            <person name="Pelletier E."/>
            <person name="Niang G."/>
            <person name="Scheremetjew M."/>
            <person name="Finn R."/>
            <person name="Kale V."/>
            <person name="Holt S."/>
            <person name="Cochrane G."/>
            <person name="Meng A."/>
            <person name="Brown T."/>
            <person name="Cohen L."/>
        </authorList>
    </citation>
    <scope>NUCLEOTIDE SEQUENCE</scope>
    <source>
        <strain evidence="8">RCC856</strain>
    </source>
</reference>
<organism evidence="8">
    <name type="scientific">Chloropicon laureae</name>
    <dbReference type="NCBI Taxonomy" id="464258"/>
    <lineage>
        <taxon>Eukaryota</taxon>
        <taxon>Viridiplantae</taxon>
        <taxon>Chlorophyta</taxon>
        <taxon>Chloropicophyceae</taxon>
        <taxon>Chloropicales</taxon>
        <taxon>Chloropicaceae</taxon>
        <taxon>Chloropicon</taxon>
    </lineage>
</organism>
<evidence type="ECO:0000256" key="2">
    <source>
        <dbReference type="ARBA" id="ARBA00022448"/>
    </source>
</evidence>
<dbReference type="GO" id="GO:0009512">
    <property type="term" value="C:cytochrome b6f complex"/>
    <property type="evidence" value="ECO:0007669"/>
    <property type="project" value="InterPro"/>
</dbReference>
<keyword evidence="4" id="KW-0249">Electron transport</keyword>
<feature type="transmembrane region" description="Helical" evidence="7">
    <location>
        <begin position="72"/>
        <end position="94"/>
    </location>
</feature>
<evidence type="ECO:0000256" key="7">
    <source>
        <dbReference type="SAM" id="Phobius"/>
    </source>
</evidence>
<keyword evidence="2" id="KW-0813">Transport</keyword>
<accession>A0A7S2Z4P0</accession>
<protein>
    <submittedName>
        <fullName evidence="8">Uncharacterized protein</fullName>
    </submittedName>
</protein>
<evidence type="ECO:0000256" key="4">
    <source>
        <dbReference type="ARBA" id="ARBA00022982"/>
    </source>
</evidence>
<name>A0A7S2Z4P0_9CHLO</name>